<dbReference type="SUPFAM" id="SSF52540">
    <property type="entry name" value="P-loop containing nucleoside triphosphate hydrolases"/>
    <property type="match status" value="1"/>
</dbReference>
<evidence type="ECO:0000256" key="13">
    <source>
        <dbReference type="ARBA" id="ARBA00068856"/>
    </source>
</evidence>
<dbReference type="PROSITE" id="PS00039">
    <property type="entry name" value="DEAD_ATP_HELICASE"/>
    <property type="match status" value="1"/>
</dbReference>
<feature type="region of interest" description="Disordered" evidence="15">
    <location>
        <begin position="1"/>
        <end position="22"/>
    </location>
</feature>
<feature type="domain" description="Helicase ATP-binding" evidence="16">
    <location>
        <begin position="293"/>
        <end position="488"/>
    </location>
</feature>
<evidence type="ECO:0000256" key="3">
    <source>
        <dbReference type="ARBA" id="ARBA00022664"/>
    </source>
</evidence>
<dbReference type="PRINTS" id="PR00114">
    <property type="entry name" value="STPHPHTASE"/>
</dbReference>
<dbReference type="GO" id="GO:0005524">
    <property type="term" value="F:ATP binding"/>
    <property type="evidence" value="ECO:0007669"/>
    <property type="project" value="UniProtKB-KW"/>
</dbReference>
<comment type="subcellular location">
    <subcellularLocation>
        <location evidence="1">Nucleus</location>
    </subcellularLocation>
</comment>
<feature type="compositionally biased region" description="Polar residues" evidence="15">
    <location>
        <begin position="49"/>
        <end position="61"/>
    </location>
</feature>
<evidence type="ECO:0000256" key="2">
    <source>
        <dbReference type="ARBA" id="ARBA00012552"/>
    </source>
</evidence>
<organism evidence="19 20">
    <name type="scientific">Coptis chinensis</name>
    <dbReference type="NCBI Taxonomy" id="261450"/>
    <lineage>
        <taxon>Eukaryota</taxon>
        <taxon>Viridiplantae</taxon>
        <taxon>Streptophyta</taxon>
        <taxon>Embryophyta</taxon>
        <taxon>Tracheophyta</taxon>
        <taxon>Spermatophyta</taxon>
        <taxon>Magnoliopsida</taxon>
        <taxon>Ranunculales</taxon>
        <taxon>Ranunculaceae</taxon>
        <taxon>Coptidoideae</taxon>
        <taxon>Coptis</taxon>
    </lineage>
</organism>
<dbReference type="Pfam" id="PF00149">
    <property type="entry name" value="Metallophos"/>
    <property type="match status" value="1"/>
</dbReference>
<dbReference type="Gene3D" id="3.40.50.300">
    <property type="entry name" value="P-loop containing nucleotide triphosphate hydrolases"/>
    <property type="match status" value="2"/>
</dbReference>
<dbReference type="InterPro" id="IPR004843">
    <property type="entry name" value="Calcineurin-like_PHP"/>
</dbReference>
<keyword evidence="9" id="KW-0508">mRNA splicing</keyword>
<keyword evidence="5" id="KW-0378">Hydrolase</keyword>
<dbReference type="GO" id="GO:0008380">
    <property type="term" value="P:RNA splicing"/>
    <property type="evidence" value="ECO:0007669"/>
    <property type="project" value="UniProtKB-KW"/>
</dbReference>
<dbReference type="SMART" id="SM00487">
    <property type="entry name" value="DEXDc"/>
    <property type="match status" value="1"/>
</dbReference>
<evidence type="ECO:0000259" key="16">
    <source>
        <dbReference type="PROSITE" id="PS51192"/>
    </source>
</evidence>
<dbReference type="OrthoDB" id="196131at2759"/>
<dbReference type="Proteomes" id="UP000631114">
    <property type="component" value="Unassembled WGS sequence"/>
</dbReference>
<feature type="region of interest" description="Disordered" evidence="15">
    <location>
        <begin position="36"/>
        <end position="107"/>
    </location>
</feature>
<dbReference type="InterPro" id="IPR029052">
    <property type="entry name" value="Metallo-depent_PP-like"/>
</dbReference>
<evidence type="ECO:0000256" key="9">
    <source>
        <dbReference type="ARBA" id="ARBA00023187"/>
    </source>
</evidence>
<dbReference type="InterPro" id="IPR014014">
    <property type="entry name" value="RNA_helicase_DEAD_Q_motif"/>
</dbReference>
<dbReference type="AlphaFoldDB" id="A0A835LUG9"/>
<evidence type="ECO:0000256" key="10">
    <source>
        <dbReference type="ARBA" id="ARBA00023242"/>
    </source>
</evidence>
<feature type="domain" description="DEAD-box RNA helicase Q" evidence="18">
    <location>
        <begin position="262"/>
        <end position="290"/>
    </location>
</feature>
<dbReference type="InterPro" id="IPR014001">
    <property type="entry name" value="Helicase_ATP-bd"/>
</dbReference>
<dbReference type="GO" id="GO:0006397">
    <property type="term" value="P:mRNA processing"/>
    <property type="evidence" value="ECO:0007669"/>
    <property type="project" value="UniProtKB-KW"/>
</dbReference>
<keyword evidence="3" id="KW-0507">mRNA processing</keyword>
<dbReference type="InterPro" id="IPR006186">
    <property type="entry name" value="Ser/Thr-sp_prot-phosphatase"/>
</dbReference>
<dbReference type="Pfam" id="PF00270">
    <property type="entry name" value="DEAD"/>
    <property type="match status" value="1"/>
</dbReference>
<evidence type="ECO:0000256" key="6">
    <source>
        <dbReference type="ARBA" id="ARBA00022806"/>
    </source>
</evidence>
<dbReference type="InterPro" id="IPR011545">
    <property type="entry name" value="DEAD/DEAH_box_helicase_dom"/>
</dbReference>
<evidence type="ECO:0000256" key="8">
    <source>
        <dbReference type="ARBA" id="ARBA00022884"/>
    </source>
</evidence>
<dbReference type="InterPro" id="IPR027417">
    <property type="entry name" value="P-loop_NTPase"/>
</dbReference>
<dbReference type="EC" id="3.6.4.13" evidence="2"/>
<keyword evidence="10" id="KW-0539">Nucleus</keyword>
<comment type="similarity">
    <text evidence="11">Belongs to the DEAD box helicase family. DDX23/PRP28 subfamily.</text>
</comment>
<evidence type="ECO:0000256" key="14">
    <source>
        <dbReference type="PROSITE-ProRule" id="PRU00552"/>
    </source>
</evidence>
<proteinExistence type="inferred from homology"/>
<dbReference type="CDD" id="cd18787">
    <property type="entry name" value="SF2_C_DEAD"/>
    <property type="match status" value="1"/>
</dbReference>
<evidence type="ECO:0000313" key="19">
    <source>
        <dbReference type="EMBL" id="KAF9603789.1"/>
    </source>
</evidence>
<feature type="domain" description="Helicase C-terminal" evidence="17">
    <location>
        <begin position="515"/>
        <end position="657"/>
    </location>
</feature>
<evidence type="ECO:0000259" key="18">
    <source>
        <dbReference type="PROSITE" id="PS51195"/>
    </source>
</evidence>
<dbReference type="EMBL" id="JADFTS010000006">
    <property type="protein sequence ID" value="KAF9603789.1"/>
    <property type="molecule type" value="Genomic_DNA"/>
</dbReference>
<comment type="caution">
    <text evidence="19">The sequence shown here is derived from an EMBL/GenBank/DDBJ whole genome shotgun (WGS) entry which is preliminary data.</text>
</comment>
<accession>A0A835LUG9</accession>
<dbReference type="SMART" id="SM00156">
    <property type="entry name" value="PP2Ac"/>
    <property type="match status" value="1"/>
</dbReference>
<keyword evidence="8" id="KW-0694">RNA-binding</keyword>
<dbReference type="GO" id="GO:0003723">
    <property type="term" value="F:RNA binding"/>
    <property type="evidence" value="ECO:0007669"/>
    <property type="project" value="UniProtKB-KW"/>
</dbReference>
<dbReference type="FunFam" id="3.40.50.300:FF:000322">
    <property type="entry name" value="probable ATP-dependent RNA helicase DDX23"/>
    <property type="match status" value="1"/>
</dbReference>
<evidence type="ECO:0000256" key="15">
    <source>
        <dbReference type="SAM" id="MobiDB-lite"/>
    </source>
</evidence>
<evidence type="ECO:0000256" key="5">
    <source>
        <dbReference type="ARBA" id="ARBA00022801"/>
    </source>
</evidence>
<dbReference type="InterPro" id="IPR000629">
    <property type="entry name" value="RNA-helicase_DEAD-box_CS"/>
</dbReference>
<dbReference type="PANTHER" id="PTHR47958">
    <property type="entry name" value="ATP-DEPENDENT RNA HELICASE DBP3"/>
    <property type="match status" value="1"/>
</dbReference>
<comment type="catalytic activity">
    <reaction evidence="12">
        <text>ATP + H2O = ADP + phosphate + H(+)</text>
        <dbReference type="Rhea" id="RHEA:13065"/>
        <dbReference type="ChEBI" id="CHEBI:15377"/>
        <dbReference type="ChEBI" id="CHEBI:15378"/>
        <dbReference type="ChEBI" id="CHEBI:30616"/>
        <dbReference type="ChEBI" id="CHEBI:43474"/>
        <dbReference type="ChEBI" id="CHEBI:456216"/>
        <dbReference type="EC" id="3.6.4.13"/>
    </reaction>
</comment>
<evidence type="ECO:0000256" key="12">
    <source>
        <dbReference type="ARBA" id="ARBA00047984"/>
    </source>
</evidence>
<dbReference type="PROSITE" id="PS51192">
    <property type="entry name" value="HELICASE_ATP_BIND_1"/>
    <property type="match status" value="1"/>
</dbReference>
<keyword evidence="6" id="KW-0347">Helicase</keyword>
<feature type="compositionally biased region" description="Basic and acidic residues" evidence="15">
    <location>
        <begin position="36"/>
        <end position="48"/>
    </location>
</feature>
<dbReference type="Gene3D" id="3.60.21.10">
    <property type="match status" value="1"/>
</dbReference>
<evidence type="ECO:0000256" key="4">
    <source>
        <dbReference type="ARBA" id="ARBA00022741"/>
    </source>
</evidence>
<dbReference type="GO" id="GO:0016787">
    <property type="term" value="F:hydrolase activity"/>
    <property type="evidence" value="ECO:0007669"/>
    <property type="project" value="UniProtKB-KW"/>
</dbReference>
<dbReference type="GO" id="GO:0003724">
    <property type="term" value="F:RNA helicase activity"/>
    <property type="evidence" value="ECO:0007669"/>
    <property type="project" value="UniProtKB-EC"/>
</dbReference>
<dbReference type="Pfam" id="PF00271">
    <property type="entry name" value="Helicase_C"/>
    <property type="match status" value="1"/>
</dbReference>
<evidence type="ECO:0000256" key="7">
    <source>
        <dbReference type="ARBA" id="ARBA00022840"/>
    </source>
</evidence>
<feature type="compositionally biased region" description="Polar residues" evidence="15">
    <location>
        <begin position="7"/>
        <end position="16"/>
    </location>
</feature>
<evidence type="ECO:0000259" key="17">
    <source>
        <dbReference type="PROSITE" id="PS51194"/>
    </source>
</evidence>
<dbReference type="Pfam" id="PF25430">
    <property type="entry name" value="DDX23"/>
    <property type="match status" value="1"/>
</dbReference>
<evidence type="ECO:0000256" key="1">
    <source>
        <dbReference type="ARBA" id="ARBA00004123"/>
    </source>
</evidence>
<evidence type="ECO:0000256" key="11">
    <source>
        <dbReference type="ARBA" id="ARBA00037954"/>
    </source>
</evidence>
<name>A0A835LUG9_9MAGN</name>
<dbReference type="GO" id="GO:0005634">
    <property type="term" value="C:nucleus"/>
    <property type="evidence" value="ECO:0007669"/>
    <property type="project" value="UniProtKB-SubCell"/>
</dbReference>
<protein>
    <recommendedName>
        <fullName evidence="13">DEAD-box ATP-dependent RNA helicase 21</fullName>
        <ecNumber evidence="2">3.6.4.13</ecNumber>
    </recommendedName>
</protein>
<keyword evidence="4" id="KW-0547">Nucleotide-binding</keyword>
<feature type="region of interest" description="Disordered" evidence="15">
    <location>
        <begin position="179"/>
        <end position="211"/>
    </location>
</feature>
<dbReference type="PROSITE" id="PS51195">
    <property type="entry name" value="Q_MOTIF"/>
    <property type="match status" value="1"/>
</dbReference>
<evidence type="ECO:0000313" key="20">
    <source>
        <dbReference type="Proteomes" id="UP000631114"/>
    </source>
</evidence>
<dbReference type="PROSITE" id="PS51194">
    <property type="entry name" value="HELICASE_CTER"/>
    <property type="match status" value="1"/>
</dbReference>
<dbReference type="SUPFAM" id="SSF56300">
    <property type="entry name" value="Metallo-dependent phosphatases"/>
    <property type="match status" value="1"/>
</dbReference>
<feature type="compositionally biased region" description="Basic and acidic residues" evidence="15">
    <location>
        <begin position="73"/>
        <end position="107"/>
    </location>
</feature>
<dbReference type="SMART" id="SM00490">
    <property type="entry name" value="HELICc"/>
    <property type="match status" value="1"/>
</dbReference>
<gene>
    <name evidence="19" type="ORF">IFM89_037923</name>
</gene>
<dbReference type="CDD" id="cd17945">
    <property type="entry name" value="DEADc_DDX23"/>
    <property type="match status" value="1"/>
</dbReference>
<reference evidence="19 20" key="1">
    <citation type="submission" date="2020-10" db="EMBL/GenBank/DDBJ databases">
        <title>The Coptis chinensis genome and diversification of protoberbering-type alkaloids.</title>
        <authorList>
            <person name="Wang B."/>
            <person name="Shu S."/>
            <person name="Song C."/>
            <person name="Liu Y."/>
        </authorList>
    </citation>
    <scope>NUCLEOTIDE SEQUENCE [LARGE SCALE GENOMIC DNA]</scope>
    <source>
        <strain evidence="19">HL-2020</strain>
        <tissue evidence="19">Leaf</tissue>
    </source>
</reference>
<keyword evidence="20" id="KW-1185">Reference proteome</keyword>
<feature type="short sequence motif" description="Q motif" evidence="14">
    <location>
        <begin position="262"/>
        <end position="290"/>
    </location>
</feature>
<sequence>MKRSSEDTLTTPTPNSKKPVFLTKAEFEKIAIQRRQDEHAADLKRRQELLQQQNGSTSKSQSNHSPTRHHRSSRDSDRRTRDREREEENRSRERARIEKQAEREREKELDAIKDQYLGTKKPKKRVIKPSEKFRFSFDWENTEDTSRDMNILYQNPHEAQLLFGRGFRAGMDRREQKKLAAKNEKEMREEIRKKDGVEERPEEAAIQKQKEEAAEVYDTFDMRVDRHWSEKKLEEMTERDWRIFREDFNISYKGSRIPRPMRSWVESRLTTELLKAVDKAGYKTPSPIQMAAIPLGLQQRDVIGIAETGSGKTAAFVLPMLTYISRLPPMSEENEAEGPYAVVMAPTRELAQQIEDETVKFAHYLGIKVVSIVGGQSIEEQGFKIRQGCEVVIATPGRLIDCLERRYAVLNQCNYVVLDEADRMIDMGFEPQVVGVLDAMPSSNLKPENEDEELDEKRIYRTTYMFSATMPPAVERLARKYLRNPVVVTIGTAGKATDLITQHVIMIKDSEKWPRLQKLLNDLGDKTAIVFINTKKSADYLSKNLDKAGYRVTTLHGGKSQEQREISLDGFRNKRFNVLVATDVAGRGIDIPDVAHVINYDMPGKIEMYTHRIGRTGRAGDSRVLPTCSEMPAGNVELAETHPSGLTHLNISKKTRGCFVKPLLKVSSKGIKQLFKFGRNTIKHNVESERLNIKVSAVDNHAGSTASSKADLTNMDQVRNLTRPTDVPDTGLLCDLLLSDPGRDVKGWGMNDRGVSYTFGADKVSEFLLKHDLDLVCRAHQVVEDGYDFFADRQLVTIFSARNYCGEFDNAGAMMSVDESLMCSFQILKPAEKKTKFMMSSKMG</sequence>
<dbReference type="InterPro" id="IPR057479">
    <property type="entry name" value="PRP28/DDX23-like_helical"/>
</dbReference>
<keyword evidence="7" id="KW-0067">ATP-binding</keyword>
<dbReference type="InterPro" id="IPR001650">
    <property type="entry name" value="Helicase_C-like"/>
</dbReference>